<dbReference type="Proteomes" id="UP000266234">
    <property type="component" value="Unassembled WGS sequence"/>
</dbReference>
<protein>
    <submittedName>
        <fullName evidence="2">C6 transcription factor</fullName>
    </submittedName>
</protein>
<dbReference type="AlphaFoldDB" id="A0A395SH17"/>
<keyword evidence="3" id="KW-1185">Reference proteome</keyword>
<evidence type="ECO:0000313" key="3">
    <source>
        <dbReference type="Proteomes" id="UP000266234"/>
    </source>
</evidence>
<organism evidence="2 3">
    <name type="scientific">Fusarium longipes</name>
    <dbReference type="NCBI Taxonomy" id="694270"/>
    <lineage>
        <taxon>Eukaryota</taxon>
        <taxon>Fungi</taxon>
        <taxon>Dikarya</taxon>
        <taxon>Ascomycota</taxon>
        <taxon>Pezizomycotina</taxon>
        <taxon>Sordariomycetes</taxon>
        <taxon>Hypocreomycetidae</taxon>
        <taxon>Hypocreales</taxon>
        <taxon>Nectriaceae</taxon>
        <taxon>Fusarium</taxon>
    </lineage>
</organism>
<dbReference type="OrthoDB" id="426882at2759"/>
<name>A0A395SH17_9HYPO</name>
<comment type="caution">
    <text evidence="2">The sequence shown here is derived from an EMBL/GenBank/DDBJ whole genome shotgun (WGS) entry which is preliminary data.</text>
</comment>
<feature type="coiled-coil region" evidence="1">
    <location>
        <begin position="56"/>
        <end position="83"/>
    </location>
</feature>
<gene>
    <name evidence="2" type="ORF">FLONG3_6994</name>
</gene>
<proteinExistence type="predicted"/>
<sequence length="225" mass="25617">MTSNSGNAWLRSLLPQPEEPSPIRLPSAPLVRKRKAIDKACEICRRRKTRECKYAADQEEIRFAELKRSHTELRKDIDELRNTQHDLQQFVEALRILGDDTIASIIQRLRQGARVVELARDVGTSSLLLQLYDRAAAVSQIEEVKTGNSTTAKLTHGNPNTDTQHRLEVVTSPYEELFNLLRTTRNQESLEILHSIRQGHDIHTILRKAKEANSVAQLSPVSENR</sequence>
<evidence type="ECO:0000256" key="1">
    <source>
        <dbReference type="SAM" id="Coils"/>
    </source>
</evidence>
<dbReference type="PROSITE" id="PS50007">
    <property type="entry name" value="PIPLC_X_DOMAIN"/>
    <property type="match status" value="1"/>
</dbReference>
<keyword evidence="1" id="KW-0175">Coiled coil</keyword>
<accession>A0A395SH17</accession>
<reference evidence="2 3" key="1">
    <citation type="journal article" date="2018" name="PLoS Pathog.">
        <title>Evolution of structural diversity of trichothecenes, a family of toxins produced by plant pathogenic and entomopathogenic fungi.</title>
        <authorList>
            <person name="Proctor R.H."/>
            <person name="McCormick S.P."/>
            <person name="Kim H.S."/>
            <person name="Cardoza R.E."/>
            <person name="Stanley A.M."/>
            <person name="Lindo L."/>
            <person name="Kelly A."/>
            <person name="Brown D.W."/>
            <person name="Lee T."/>
            <person name="Vaughan M.M."/>
            <person name="Alexander N.J."/>
            <person name="Busman M."/>
            <person name="Gutierrez S."/>
        </authorList>
    </citation>
    <scope>NUCLEOTIDE SEQUENCE [LARGE SCALE GENOMIC DNA]</scope>
    <source>
        <strain evidence="2 3">NRRL 20695</strain>
    </source>
</reference>
<evidence type="ECO:0000313" key="2">
    <source>
        <dbReference type="EMBL" id="RGP71690.1"/>
    </source>
</evidence>
<dbReference type="EMBL" id="PXOG01000155">
    <property type="protein sequence ID" value="RGP71690.1"/>
    <property type="molecule type" value="Genomic_DNA"/>
</dbReference>